<dbReference type="Proteomes" id="UP001595987">
    <property type="component" value="Unassembled WGS sequence"/>
</dbReference>
<feature type="transmembrane region" description="Helical" evidence="1">
    <location>
        <begin position="194"/>
        <end position="213"/>
    </location>
</feature>
<comment type="caution">
    <text evidence="3">The sequence shown here is derived from an EMBL/GenBank/DDBJ whole genome shotgun (WGS) entry which is preliminary data.</text>
</comment>
<sequence length="289" mass="31678">MENQPTFCPTCGKEIEAGSAFCTNCGAKLRTTTVDETSNTNSSKNFVTEQQKEILKKSATNLWSWAISAIKAPTKSTAEENPIWFNWLAFLVTAIFGTLTLCKILVNIVTSTSDSVGNALGSANDSLGSLYSQSVGNPVTNTANHVFGQIIFPVIISFIILHGATILGAWLANFAILGDKTYTFQKILHSYGRFYVLLFAMSFVSFLFALIHVNVLAIFIAYLAMMLWTFISFFSYINTTAQRKMDTFYIKLLAWLANCAVLGLAFLIVFAIMGSEIATLIRNATGGLL</sequence>
<evidence type="ECO:0000313" key="4">
    <source>
        <dbReference type="Proteomes" id="UP001595987"/>
    </source>
</evidence>
<feature type="transmembrane region" description="Helical" evidence="1">
    <location>
        <begin position="84"/>
        <end position="106"/>
    </location>
</feature>
<organism evidence="3 4">
    <name type="scientific">Lactococcus nasutitermitis</name>
    <dbReference type="NCBI Taxonomy" id="1652957"/>
    <lineage>
        <taxon>Bacteria</taxon>
        <taxon>Bacillati</taxon>
        <taxon>Bacillota</taxon>
        <taxon>Bacilli</taxon>
        <taxon>Lactobacillales</taxon>
        <taxon>Streptococcaceae</taxon>
        <taxon>Lactococcus</taxon>
    </lineage>
</organism>
<reference evidence="4" key="1">
    <citation type="journal article" date="2019" name="Int. J. Syst. Evol. Microbiol.">
        <title>The Global Catalogue of Microorganisms (GCM) 10K type strain sequencing project: providing services to taxonomists for standard genome sequencing and annotation.</title>
        <authorList>
            <consortium name="The Broad Institute Genomics Platform"/>
            <consortium name="The Broad Institute Genome Sequencing Center for Infectious Disease"/>
            <person name="Wu L."/>
            <person name="Ma J."/>
        </authorList>
    </citation>
    <scope>NUCLEOTIDE SEQUENCE [LARGE SCALE GENOMIC DNA]</scope>
    <source>
        <strain evidence="4">CCUG 63287</strain>
    </source>
</reference>
<evidence type="ECO:0000256" key="1">
    <source>
        <dbReference type="SAM" id="Phobius"/>
    </source>
</evidence>
<keyword evidence="1" id="KW-0812">Transmembrane</keyword>
<protein>
    <submittedName>
        <fullName evidence="3">DUF6574 domain-containing protein</fullName>
    </submittedName>
</protein>
<evidence type="ECO:0000259" key="2">
    <source>
        <dbReference type="Pfam" id="PF13240"/>
    </source>
</evidence>
<dbReference type="RefSeq" id="WP_213534012.1">
    <property type="nucleotide sequence ID" value="NZ_BOVQ01000002.1"/>
</dbReference>
<keyword evidence="1" id="KW-1133">Transmembrane helix</keyword>
<feature type="domain" description="Zinc-ribbon" evidence="2">
    <location>
        <begin position="7"/>
        <end position="29"/>
    </location>
</feature>
<dbReference type="Pfam" id="PF13240">
    <property type="entry name" value="Zn_Ribbon_1"/>
    <property type="match status" value="1"/>
</dbReference>
<evidence type="ECO:0000313" key="3">
    <source>
        <dbReference type="EMBL" id="MFC4651779.1"/>
    </source>
</evidence>
<feature type="transmembrane region" description="Helical" evidence="1">
    <location>
        <begin position="219"/>
        <end position="237"/>
    </location>
</feature>
<dbReference type="InterPro" id="IPR026870">
    <property type="entry name" value="Zinc_ribbon_dom"/>
</dbReference>
<proteinExistence type="predicted"/>
<feature type="transmembrane region" description="Helical" evidence="1">
    <location>
        <begin position="150"/>
        <end position="173"/>
    </location>
</feature>
<dbReference type="Pfam" id="PF20214">
    <property type="entry name" value="DUF6574"/>
    <property type="match status" value="1"/>
</dbReference>
<dbReference type="EMBL" id="JBHSGD010000004">
    <property type="protein sequence ID" value="MFC4651779.1"/>
    <property type="molecule type" value="Genomic_DNA"/>
</dbReference>
<gene>
    <name evidence="3" type="ORF">ACFO26_02570</name>
</gene>
<feature type="transmembrane region" description="Helical" evidence="1">
    <location>
        <begin position="249"/>
        <end position="273"/>
    </location>
</feature>
<name>A0ABV9JAS7_9LACT</name>
<accession>A0ABV9JAS7</accession>
<keyword evidence="4" id="KW-1185">Reference proteome</keyword>
<keyword evidence="1" id="KW-0472">Membrane</keyword>
<dbReference type="InterPro" id="IPR046481">
    <property type="entry name" value="DUF6574"/>
</dbReference>